<evidence type="ECO:0000313" key="8">
    <source>
        <dbReference type="EMBL" id="SHJ64181.1"/>
    </source>
</evidence>
<dbReference type="Gene3D" id="3.90.1150.10">
    <property type="entry name" value="Aspartate Aminotransferase, domain 1"/>
    <property type="match status" value="1"/>
</dbReference>
<protein>
    <recommendedName>
        <fullName evidence="6">Aminotransferase</fullName>
        <ecNumber evidence="6">2.6.1.-</ecNumber>
    </recommendedName>
</protein>
<dbReference type="PROSITE" id="PS00105">
    <property type="entry name" value="AA_TRANSFER_CLASS_1"/>
    <property type="match status" value="1"/>
</dbReference>
<dbReference type="EC" id="2.6.1.-" evidence="6"/>
<dbReference type="InterPro" id="IPR004839">
    <property type="entry name" value="Aminotransferase_I/II_large"/>
</dbReference>
<dbReference type="InterPro" id="IPR050596">
    <property type="entry name" value="AspAT/PAT-like"/>
</dbReference>
<keyword evidence="9" id="KW-1185">Reference proteome</keyword>
<keyword evidence="5" id="KW-0663">Pyridoxal phosphate</keyword>
<dbReference type="Gene3D" id="3.40.640.10">
    <property type="entry name" value="Type I PLP-dependent aspartate aminotransferase-like (Major domain)"/>
    <property type="match status" value="1"/>
</dbReference>
<evidence type="ECO:0000259" key="7">
    <source>
        <dbReference type="Pfam" id="PF00155"/>
    </source>
</evidence>
<dbReference type="RefSeq" id="WP_072987530.1">
    <property type="nucleotide sequence ID" value="NZ_FQZB01000009.1"/>
</dbReference>
<dbReference type="PANTHER" id="PTHR46383">
    <property type="entry name" value="ASPARTATE AMINOTRANSFERASE"/>
    <property type="match status" value="1"/>
</dbReference>
<evidence type="ECO:0000256" key="2">
    <source>
        <dbReference type="ARBA" id="ARBA00007441"/>
    </source>
</evidence>
<feature type="domain" description="Aminotransferase class I/classII large" evidence="7">
    <location>
        <begin position="25"/>
        <end position="370"/>
    </location>
</feature>
<sequence>MNKRVEAVQISGIRKVYNKASKYDNVISLTLGQPDFPVPDIINKAMIRAIEDGKTVYTSNAGILELRREICNYLRKININYNPEEVIITVGGSEGLYATFMAILNEGDKVLMPAIGYPAYENITKMLGGTMLTYDLNGDFSINFDSLIQGLDNGAKVLVLSYPSNPLGATLSKDDKEKLYKIIKDRDILIITDEIYASLCFEDGYNSIAQYEDIKEKIIYISGFSKMFSMTGLRLGYVCANSKYIDQIVKVHQYGVSCAPSIVQWAVVDGLKYCMNEINVMKASFIERKNFVYKKLLELGLEVNDPKGAFYIFPSIKKFNMTSEEFCDRLLESKRIACVPGTAFGDKGEGYIRISYCYSKESLEKALEGIEEFIKEL</sequence>
<evidence type="ECO:0000256" key="6">
    <source>
        <dbReference type="RuleBase" id="RU000481"/>
    </source>
</evidence>
<dbReference type="EMBL" id="FQZB01000009">
    <property type="protein sequence ID" value="SHJ64181.1"/>
    <property type="molecule type" value="Genomic_DNA"/>
</dbReference>
<keyword evidence="4 6" id="KW-0808">Transferase</keyword>
<dbReference type="GO" id="GO:0006520">
    <property type="term" value="P:amino acid metabolic process"/>
    <property type="evidence" value="ECO:0007669"/>
    <property type="project" value="InterPro"/>
</dbReference>
<dbReference type="GO" id="GO:0030170">
    <property type="term" value="F:pyridoxal phosphate binding"/>
    <property type="evidence" value="ECO:0007669"/>
    <property type="project" value="InterPro"/>
</dbReference>
<keyword evidence="3 6" id="KW-0032">Aminotransferase</keyword>
<evidence type="ECO:0000256" key="3">
    <source>
        <dbReference type="ARBA" id="ARBA00022576"/>
    </source>
</evidence>
<accession>A0A1M6KYV5</accession>
<dbReference type="InterPro" id="IPR015421">
    <property type="entry name" value="PyrdxlP-dep_Trfase_major"/>
</dbReference>
<dbReference type="AlphaFoldDB" id="A0A1M6KYV5"/>
<dbReference type="OrthoDB" id="9802328at2"/>
<gene>
    <name evidence="8" type="ORF">SAMN02745163_02340</name>
</gene>
<comment type="similarity">
    <text evidence="2 6">Belongs to the class-I pyridoxal-phosphate-dependent aminotransferase family.</text>
</comment>
<dbReference type="InterPro" id="IPR015422">
    <property type="entry name" value="PyrdxlP-dep_Trfase_small"/>
</dbReference>
<dbReference type="GO" id="GO:0008483">
    <property type="term" value="F:transaminase activity"/>
    <property type="evidence" value="ECO:0007669"/>
    <property type="project" value="UniProtKB-KW"/>
</dbReference>
<dbReference type="SUPFAM" id="SSF53383">
    <property type="entry name" value="PLP-dependent transferases"/>
    <property type="match status" value="1"/>
</dbReference>
<dbReference type="Proteomes" id="UP000184310">
    <property type="component" value="Unassembled WGS sequence"/>
</dbReference>
<evidence type="ECO:0000256" key="5">
    <source>
        <dbReference type="ARBA" id="ARBA00022898"/>
    </source>
</evidence>
<dbReference type="CDD" id="cd00609">
    <property type="entry name" value="AAT_like"/>
    <property type="match status" value="1"/>
</dbReference>
<dbReference type="PANTHER" id="PTHR46383:SF4">
    <property type="entry name" value="AMINOTRANSFERASE"/>
    <property type="match status" value="1"/>
</dbReference>
<dbReference type="Pfam" id="PF00155">
    <property type="entry name" value="Aminotran_1_2"/>
    <property type="match status" value="1"/>
</dbReference>
<proteinExistence type="inferred from homology"/>
<name>A0A1M6KYV5_9CLOT</name>
<evidence type="ECO:0000256" key="1">
    <source>
        <dbReference type="ARBA" id="ARBA00001933"/>
    </source>
</evidence>
<organism evidence="8 9">
    <name type="scientific">Clostridium cavendishii DSM 21758</name>
    <dbReference type="NCBI Taxonomy" id="1121302"/>
    <lineage>
        <taxon>Bacteria</taxon>
        <taxon>Bacillati</taxon>
        <taxon>Bacillota</taxon>
        <taxon>Clostridia</taxon>
        <taxon>Eubacteriales</taxon>
        <taxon>Clostridiaceae</taxon>
        <taxon>Clostridium</taxon>
    </lineage>
</organism>
<evidence type="ECO:0000256" key="4">
    <source>
        <dbReference type="ARBA" id="ARBA00022679"/>
    </source>
</evidence>
<comment type="cofactor">
    <cofactor evidence="1 6">
        <name>pyridoxal 5'-phosphate</name>
        <dbReference type="ChEBI" id="CHEBI:597326"/>
    </cofactor>
</comment>
<dbReference type="STRING" id="1121302.SAMN02745163_02340"/>
<dbReference type="InterPro" id="IPR015424">
    <property type="entry name" value="PyrdxlP-dep_Trfase"/>
</dbReference>
<reference evidence="8 9" key="1">
    <citation type="submission" date="2016-11" db="EMBL/GenBank/DDBJ databases">
        <authorList>
            <person name="Jaros S."/>
            <person name="Januszkiewicz K."/>
            <person name="Wedrychowicz H."/>
        </authorList>
    </citation>
    <scope>NUCLEOTIDE SEQUENCE [LARGE SCALE GENOMIC DNA]</scope>
    <source>
        <strain evidence="8 9">DSM 21758</strain>
    </source>
</reference>
<evidence type="ECO:0000313" key="9">
    <source>
        <dbReference type="Proteomes" id="UP000184310"/>
    </source>
</evidence>
<dbReference type="InterPro" id="IPR004838">
    <property type="entry name" value="NHTrfase_class1_PyrdxlP-BS"/>
</dbReference>